<accession>A0ABS0BHG1</accession>
<proteinExistence type="predicted"/>
<sequence>MINKMKNAAVNASGHFALYVNENGNGEELVATSRLVMDLNSDHSYIAGRASEVLTAQGIDIYIAKKIEANQTYAFEEGAVGGNYNPKNFQGASWDSISEGGSVTIDEVDLVNGTVKGSFKFTARSLDNSQFADVRGNFNLRK</sequence>
<organism evidence="1 2">
    <name type="scientific">Pseudomonas neuropathica</name>
    <dbReference type="NCBI Taxonomy" id="2730425"/>
    <lineage>
        <taxon>Bacteria</taxon>
        <taxon>Pseudomonadati</taxon>
        <taxon>Pseudomonadota</taxon>
        <taxon>Gammaproteobacteria</taxon>
        <taxon>Pseudomonadales</taxon>
        <taxon>Pseudomonadaceae</taxon>
        <taxon>Pseudomonas</taxon>
    </lineage>
</organism>
<evidence type="ECO:0000313" key="2">
    <source>
        <dbReference type="Proteomes" id="UP000722111"/>
    </source>
</evidence>
<keyword evidence="2" id="KW-1185">Reference proteome</keyword>
<protein>
    <submittedName>
        <fullName evidence="1">Uncharacterized protein</fullName>
    </submittedName>
</protein>
<dbReference type="EMBL" id="JACOPX010000003">
    <property type="protein sequence ID" value="MBF6032680.1"/>
    <property type="molecule type" value="Genomic_DNA"/>
</dbReference>
<dbReference type="RefSeq" id="WP_194933649.1">
    <property type="nucleotide sequence ID" value="NZ_JACOPX010000003.1"/>
</dbReference>
<dbReference type="Proteomes" id="UP000722111">
    <property type="component" value="Unassembled WGS sequence"/>
</dbReference>
<gene>
    <name evidence="1" type="ORF">H8F23_05375</name>
</gene>
<evidence type="ECO:0000313" key="1">
    <source>
        <dbReference type="EMBL" id="MBF6032680.1"/>
    </source>
</evidence>
<reference evidence="1 2" key="1">
    <citation type="submission" date="2020-08" db="EMBL/GenBank/DDBJ databases">
        <title>Description of novel Pseudomonas species.</title>
        <authorList>
            <person name="Duman M."/>
            <person name="Mulet M."/>
            <person name="Altun S."/>
            <person name="Saticioglu I.B."/>
            <person name="Lalucat J."/>
            <person name="Garcia-Valdes E."/>
        </authorList>
    </citation>
    <scope>NUCLEOTIDE SEQUENCE [LARGE SCALE GENOMIC DNA]</scope>
    <source>
        <strain evidence="1 2">P155</strain>
    </source>
</reference>
<comment type="caution">
    <text evidence="1">The sequence shown here is derived from an EMBL/GenBank/DDBJ whole genome shotgun (WGS) entry which is preliminary data.</text>
</comment>
<name>A0ABS0BHG1_9PSED</name>